<keyword evidence="2" id="KW-1185">Reference proteome</keyword>
<evidence type="ECO:0000313" key="2">
    <source>
        <dbReference type="Proteomes" id="UP000604730"/>
    </source>
</evidence>
<sequence>MAYTQDDFEDWIILIDFKMDYFTGEFAKEQNLKLDYSIESLDELEGWILANYKEVNDLIADRKMLDYLTVYVGETIRKNLGGKWVIDLENKENVFYSMPVVINPDRKRAIHLCPLTLSTASIDRQKGKFISTVVKNQF</sequence>
<comment type="caution">
    <text evidence="1">The sequence shown here is derived from an EMBL/GenBank/DDBJ whole genome shotgun (WGS) entry which is preliminary data.</text>
</comment>
<reference evidence="1 2" key="1">
    <citation type="submission" date="2021-01" db="EMBL/GenBank/DDBJ databases">
        <title>Isolation and description of Catonella massiliensis sp. nov., a novel Catonella species, isolated from a stable periodontitis subject.</title>
        <authorList>
            <person name="Antezack A."/>
            <person name="Boxberger M."/>
            <person name="La Scola B."/>
            <person name="Monnet-Corti V."/>
        </authorList>
    </citation>
    <scope>NUCLEOTIDE SEQUENCE [LARGE SCALE GENOMIC DNA]</scope>
    <source>
        <strain evidence="1 2">Marseille-Q4567</strain>
    </source>
</reference>
<evidence type="ECO:0000313" key="1">
    <source>
        <dbReference type="EMBL" id="MBK5897568.1"/>
    </source>
</evidence>
<dbReference type="RefSeq" id="WP_208429043.1">
    <property type="nucleotide sequence ID" value="NZ_JAEPRJ010000001.1"/>
</dbReference>
<name>A0ABS1J092_9FIRM</name>
<dbReference type="EMBL" id="JAEPRJ010000001">
    <property type="protein sequence ID" value="MBK5897568.1"/>
    <property type="molecule type" value="Genomic_DNA"/>
</dbReference>
<gene>
    <name evidence="1" type="ORF">JJN12_07225</name>
</gene>
<accession>A0ABS1J092</accession>
<proteinExistence type="predicted"/>
<protein>
    <submittedName>
        <fullName evidence="1">Uncharacterized protein</fullName>
    </submittedName>
</protein>
<organism evidence="1 2">
    <name type="scientific">Catonella massiliensis</name>
    <dbReference type="NCBI Taxonomy" id="2799636"/>
    <lineage>
        <taxon>Bacteria</taxon>
        <taxon>Bacillati</taxon>
        <taxon>Bacillota</taxon>
        <taxon>Clostridia</taxon>
        <taxon>Lachnospirales</taxon>
        <taxon>Lachnospiraceae</taxon>
        <taxon>Catonella</taxon>
    </lineage>
</organism>
<dbReference type="Proteomes" id="UP000604730">
    <property type="component" value="Unassembled WGS sequence"/>
</dbReference>